<keyword evidence="1" id="KW-1185">Reference proteome</keyword>
<proteinExistence type="predicted"/>
<accession>A0A1I8ASC3</accession>
<dbReference type="AlphaFoldDB" id="A0A1I8ASC3"/>
<dbReference type="WBParaSite" id="L893_g8671.t1">
    <property type="protein sequence ID" value="L893_g8671.t1"/>
    <property type="gene ID" value="L893_g8671"/>
</dbReference>
<sequence length="105" mass="11762">MKRYNKSSLELDCEDIETICSLIPEANTTLTEHYHIDLNKEKICGERQDKCKAQLKTKGGCPKAMEQKKATLKYALAGCGRTCNSCSSASNLYKYSEEMSKIVLS</sequence>
<dbReference type="Proteomes" id="UP000095287">
    <property type="component" value="Unplaced"/>
</dbReference>
<protein>
    <submittedName>
        <fullName evidence="2">ShKT domain-containing protein</fullName>
    </submittedName>
</protein>
<reference evidence="2" key="1">
    <citation type="submission" date="2016-11" db="UniProtKB">
        <authorList>
            <consortium name="WormBaseParasite"/>
        </authorList>
    </citation>
    <scope>IDENTIFICATION</scope>
</reference>
<evidence type="ECO:0000313" key="1">
    <source>
        <dbReference type="Proteomes" id="UP000095287"/>
    </source>
</evidence>
<name>A0A1I8ASC3_9BILA</name>
<evidence type="ECO:0000313" key="2">
    <source>
        <dbReference type="WBParaSite" id="L893_g8671.t1"/>
    </source>
</evidence>
<organism evidence="1 2">
    <name type="scientific">Steinernema glaseri</name>
    <dbReference type="NCBI Taxonomy" id="37863"/>
    <lineage>
        <taxon>Eukaryota</taxon>
        <taxon>Metazoa</taxon>
        <taxon>Ecdysozoa</taxon>
        <taxon>Nematoda</taxon>
        <taxon>Chromadorea</taxon>
        <taxon>Rhabditida</taxon>
        <taxon>Tylenchina</taxon>
        <taxon>Panagrolaimomorpha</taxon>
        <taxon>Strongyloidoidea</taxon>
        <taxon>Steinernematidae</taxon>
        <taxon>Steinernema</taxon>
    </lineage>
</organism>